<feature type="domain" description="NAD(P)-binding" evidence="1">
    <location>
        <begin position="9"/>
        <end position="173"/>
    </location>
</feature>
<reference evidence="2 3" key="2">
    <citation type="journal article" date="2016" name="Environ. Microbiol. Rep.">
        <title>Metagenomic evidence for the presence of phototrophic Gemmatimonadetes bacteria in diverse environments.</title>
        <authorList>
            <person name="Zeng Y."/>
            <person name="Baumbach J."/>
            <person name="Barbosa E.G."/>
            <person name="Azevedo V."/>
            <person name="Zhang C."/>
            <person name="Koblizek M."/>
        </authorList>
    </citation>
    <scope>NUCLEOTIDE SEQUENCE [LARGE SCALE GENOMIC DNA]</scope>
    <source>
        <strain evidence="2 3">AP64</strain>
    </source>
</reference>
<dbReference type="SUPFAM" id="SSF51735">
    <property type="entry name" value="NAD(P)-binding Rossmann-fold domains"/>
    <property type="match status" value="1"/>
</dbReference>
<evidence type="ECO:0000313" key="2">
    <source>
        <dbReference type="EMBL" id="AMW06096.1"/>
    </source>
</evidence>
<accession>A0A143BM07</accession>
<gene>
    <name evidence="2" type="ORF">GEMMAAP_17490</name>
</gene>
<dbReference type="InterPro" id="IPR036291">
    <property type="entry name" value="NAD(P)-bd_dom_sf"/>
</dbReference>
<dbReference type="EMBL" id="CP011454">
    <property type="protein sequence ID" value="AMW06096.1"/>
    <property type="molecule type" value="Genomic_DNA"/>
</dbReference>
<organism evidence="2 3">
    <name type="scientific">Gemmatimonas phototrophica</name>
    <dbReference type="NCBI Taxonomy" id="1379270"/>
    <lineage>
        <taxon>Bacteria</taxon>
        <taxon>Pseudomonadati</taxon>
        <taxon>Gemmatimonadota</taxon>
        <taxon>Gemmatimonadia</taxon>
        <taxon>Gemmatimonadales</taxon>
        <taxon>Gemmatimonadaceae</taxon>
        <taxon>Gemmatimonas</taxon>
    </lineage>
</organism>
<dbReference type="KEGG" id="gph:GEMMAAP_17490"/>
<dbReference type="PANTHER" id="PTHR43162:SF1">
    <property type="entry name" value="PRESTALK A DIFFERENTIATION PROTEIN A"/>
    <property type="match status" value="1"/>
</dbReference>
<dbReference type="PANTHER" id="PTHR43162">
    <property type="match status" value="1"/>
</dbReference>
<dbReference type="Proteomes" id="UP000076404">
    <property type="component" value="Chromosome"/>
</dbReference>
<dbReference type="Gene3D" id="3.40.50.720">
    <property type="entry name" value="NAD(P)-binding Rossmann-like Domain"/>
    <property type="match status" value="1"/>
</dbReference>
<reference evidence="2 3" key="1">
    <citation type="journal article" date="2014" name="Proc. Natl. Acad. Sci. U.S.A.">
        <title>Functional type 2 photosynthetic reaction centers found in the rare bacterial phylum Gemmatimonadetes.</title>
        <authorList>
            <person name="Zeng Y."/>
            <person name="Feng F."/>
            <person name="Medova H."/>
            <person name="Dean J."/>
            <person name="Koblizek M."/>
        </authorList>
    </citation>
    <scope>NUCLEOTIDE SEQUENCE [LARGE SCALE GENOMIC DNA]</scope>
    <source>
        <strain evidence="2 3">AP64</strain>
    </source>
</reference>
<dbReference type="AlphaFoldDB" id="A0A143BM07"/>
<evidence type="ECO:0000313" key="3">
    <source>
        <dbReference type="Proteomes" id="UP000076404"/>
    </source>
</evidence>
<protein>
    <recommendedName>
        <fullName evidence="1">NAD(P)-binding domain-containing protein</fullName>
    </recommendedName>
</protein>
<sequence length="280" mass="29871">MSTFLVLAANGNVGSTLSTLLEQASHTVRRATSRTAGAGQVHVDLVSGDGLAEALTGADGAFLLSPPGYVNQDELLGRVIEEAKARGVRKIVLMTAMGVDADPSAPLRKAELHLEASGLAWNVIRPNWFMQNFHTFWLQGIAHANAVQLPTGTAKGSFIDARDIAAVAASLLQRSDLDGQAFDLTGGEALDHDEVAALLTRELGRDIRYEDISPDAMRGGLLAAGLPPAYAENLLVILEYFKLGYAARITDAVAHITGKAPRTFEAYVRDYRDAYALTAV</sequence>
<dbReference type="RefSeq" id="WP_026848172.1">
    <property type="nucleotide sequence ID" value="NZ_CP011454.1"/>
</dbReference>
<dbReference type="InterPro" id="IPR051604">
    <property type="entry name" value="Ergot_Alk_Oxidoreductase"/>
</dbReference>
<proteinExistence type="predicted"/>
<name>A0A143BM07_9BACT</name>
<evidence type="ECO:0000259" key="1">
    <source>
        <dbReference type="Pfam" id="PF13460"/>
    </source>
</evidence>
<dbReference type="eggNOG" id="COG0702">
    <property type="taxonomic scope" value="Bacteria"/>
</dbReference>
<dbReference type="STRING" id="1379270.GEMMAAP_17490"/>
<dbReference type="Gene3D" id="3.90.25.10">
    <property type="entry name" value="UDP-galactose 4-epimerase, domain 1"/>
    <property type="match status" value="1"/>
</dbReference>
<dbReference type="InterPro" id="IPR016040">
    <property type="entry name" value="NAD(P)-bd_dom"/>
</dbReference>
<dbReference type="Pfam" id="PF13460">
    <property type="entry name" value="NAD_binding_10"/>
    <property type="match status" value="1"/>
</dbReference>
<dbReference type="OrthoDB" id="9798669at2"/>
<keyword evidence="3" id="KW-1185">Reference proteome</keyword>